<dbReference type="CDD" id="cd00054">
    <property type="entry name" value="EGF_CA"/>
    <property type="match status" value="2"/>
</dbReference>
<name>A0A4Y2KFA4_ARAVE</name>
<keyword evidence="6" id="KW-0677">Repeat</keyword>
<keyword evidence="7" id="KW-0221">Differentiation</keyword>
<dbReference type="Pfam" id="PF00008">
    <property type="entry name" value="EGF"/>
    <property type="match status" value="2"/>
</dbReference>
<dbReference type="GO" id="GO:0016020">
    <property type="term" value="C:membrane"/>
    <property type="evidence" value="ECO:0007669"/>
    <property type="project" value="UniProtKB-SubCell"/>
</dbReference>
<evidence type="ECO:0000256" key="12">
    <source>
        <dbReference type="ARBA" id="ARBA00023157"/>
    </source>
</evidence>
<dbReference type="SMART" id="SM00181">
    <property type="entry name" value="EGF"/>
    <property type="match status" value="2"/>
</dbReference>
<evidence type="ECO:0000256" key="13">
    <source>
        <dbReference type="ARBA" id="ARBA00023180"/>
    </source>
</evidence>
<evidence type="ECO:0000256" key="14">
    <source>
        <dbReference type="PROSITE-ProRule" id="PRU00076"/>
    </source>
</evidence>
<feature type="disulfide bond" evidence="14">
    <location>
        <begin position="60"/>
        <end position="69"/>
    </location>
</feature>
<gene>
    <name evidence="16" type="ORF">AVEN_74386_1</name>
</gene>
<keyword evidence="10" id="KW-1133">Transmembrane helix</keyword>
<evidence type="ECO:0000313" key="16">
    <source>
        <dbReference type="EMBL" id="GBN00426.1"/>
    </source>
</evidence>
<dbReference type="Gene3D" id="2.10.25.10">
    <property type="entry name" value="Laminin"/>
    <property type="match status" value="2"/>
</dbReference>
<dbReference type="GO" id="GO:0050769">
    <property type="term" value="P:positive regulation of neurogenesis"/>
    <property type="evidence" value="ECO:0007669"/>
    <property type="project" value="UniProtKB-ARBA"/>
</dbReference>
<feature type="non-terminal residue" evidence="16">
    <location>
        <position position="1"/>
    </location>
</feature>
<keyword evidence="11" id="KW-0472">Membrane</keyword>
<keyword evidence="12 14" id="KW-1015">Disulfide bond</keyword>
<dbReference type="GO" id="GO:0005112">
    <property type="term" value="F:Notch binding"/>
    <property type="evidence" value="ECO:0007669"/>
    <property type="project" value="TreeGrafter"/>
</dbReference>
<organism evidence="16 17">
    <name type="scientific">Araneus ventricosus</name>
    <name type="common">Orbweaver spider</name>
    <name type="synonym">Epeira ventricosa</name>
    <dbReference type="NCBI Taxonomy" id="182803"/>
    <lineage>
        <taxon>Eukaryota</taxon>
        <taxon>Metazoa</taxon>
        <taxon>Ecdysozoa</taxon>
        <taxon>Arthropoda</taxon>
        <taxon>Chelicerata</taxon>
        <taxon>Arachnida</taxon>
        <taxon>Araneae</taxon>
        <taxon>Araneomorphae</taxon>
        <taxon>Entelegynae</taxon>
        <taxon>Araneoidea</taxon>
        <taxon>Araneidae</taxon>
        <taxon>Araneus</taxon>
    </lineage>
</organism>
<evidence type="ECO:0000256" key="5">
    <source>
        <dbReference type="ARBA" id="ARBA00022729"/>
    </source>
</evidence>
<dbReference type="InterPro" id="IPR000742">
    <property type="entry name" value="EGF"/>
</dbReference>
<dbReference type="EMBL" id="BGPR01194428">
    <property type="protein sequence ID" value="GBN00426.1"/>
    <property type="molecule type" value="Genomic_DNA"/>
</dbReference>
<comment type="caution">
    <text evidence="14">Lacks conserved residue(s) required for the propagation of feature annotation.</text>
</comment>
<dbReference type="AlphaFoldDB" id="A0A4Y2KFA4"/>
<feature type="domain" description="EGF-like" evidence="15">
    <location>
        <begin position="1"/>
        <end position="31"/>
    </location>
</feature>
<protein>
    <recommendedName>
        <fullName evidence="15">EGF-like domain-containing protein</fullName>
    </recommendedName>
</protein>
<evidence type="ECO:0000256" key="7">
    <source>
        <dbReference type="ARBA" id="ARBA00022782"/>
    </source>
</evidence>
<comment type="caution">
    <text evidence="16">The sequence shown here is derived from an EMBL/GenBank/DDBJ whole genome shotgun (WGS) entry which is preliminary data.</text>
</comment>
<evidence type="ECO:0000313" key="17">
    <source>
        <dbReference type="Proteomes" id="UP000499080"/>
    </source>
</evidence>
<evidence type="ECO:0000256" key="8">
    <source>
        <dbReference type="ARBA" id="ARBA00022843"/>
    </source>
</evidence>
<evidence type="ECO:0000256" key="4">
    <source>
        <dbReference type="ARBA" id="ARBA00022692"/>
    </source>
</evidence>
<evidence type="ECO:0000256" key="6">
    <source>
        <dbReference type="ARBA" id="ARBA00022737"/>
    </source>
</evidence>
<evidence type="ECO:0000256" key="11">
    <source>
        <dbReference type="ARBA" id="ARBA00023136"/>
    </source>
</evidence>
<evidence type="ECO:0000259" key="15">
    <source>
        <dbReference type="PROSITE" id="PS50026"/>
    </source>
</evidence>
<dbReference type="GO" id="GO:0048056">
    <property type="term" value="P:R3/R4 cell differentiation"/>
    <property type="evidence" value="ECO:0007669"/>
    <property type="project" value="UniProtKB-ARBA"/>
</dbReference>
<keyword evidence="5" id="KW-0732">Signal</keyword>
<keyword evidence="2" id="KW-0217">Developmental protein</keyword>
<dbReference type="FunFam" id="2.10.25.10:FF:000368">
    <property type="entry name" value="Delta-like 3 (Drosophila), isoform CRA_b"/>
    <property type="match status" value="1"/>
</dbReference>
<dbReference type="PROSITE" id="PS50026">
    <property type="entry name" value="EGF_3"/>
    <property type="match status" value="2"/>
</dbReference>
<evidence type="ECO:0000256" key="2">
    <source>
        <dbReference type="ARBA" id="ARBA00022473"/>
    </source>
</evidence>
<comment type="subcellular location">
    <subcellularLocation>
        <location evidence="1">Membrane</location>
        <topology evidence="1">Single-pass type I membrane protein</topology>
    </subcellularLocation>
</comment>
<feature type="domain" description="EGF-like" evidence="15">
    <location>
        <begin position="34"/>
        <end position="70"/>
    </location>
</feature>
<evidence type="ECO:0000256" key="3">
    <source>
        <dbReference type="ARBA" id="ARBA00022536"/>
    </source>
</evidence>
<dbReference type="FunFam" id="2.10.25.10:FF:000012">
    <property type="entry name" value="Delta-like protein"/>
    <property type="match status" value="1"/>
</dbReference>
<dbReference type="PROSITE" id="PS01186">
    <property type="entry name" value="EGF_2"/>
    <property type="match status" value="1"/>
</dbReference>
<keyword evidence="9" id="KW-0914">Notch signaling pathway</keyword>
<dbReference type="PANTHER" id="PTHR12916:SF9">
    <property type="entry name" value="NEUROGENIC LOCUS NOTCH HOMOLOG PROTEIN 1-RELATED"/>
    <property type="match status" value="1"/>
</dbReference>
<keyword evidence="4" id="KW-0812">Transmembrane</keyword>
<dbReference type="OrthoDB" id="6430434at2759"/>
<keyword evidence="8" id="KW-0832">Ubl conjugation</keyword>
<reference evidence="16 17" key="1">
    <citation type="journal article" date="2019" name="Sci. Rep.">
        <title>Orb-weaving spider Araneus ventricosus genome elucidates the spidroin gene catalogue.</title>
        <authorList>
            <person name="Kono N."/>
            <person name="Nakamura H."/>
            <person name="Ohtoshi R."/>
            <person name="Moran D.A.P."/>
            <person name="Shinohara A."/>
            <person name="Yoshida Y."/>
            <person name="Fujiwara M."/>
            <person name="Mori M."/>
            <person name="Tomita M."/>
            <person name="Arakawa K."/>
        </authorList>
    </citation>
    <scope>NUCLEOTIDE SEQUENCE [LARGE SCALE GENOMIC DNA]</scope>
</reference>
<dbReference type="PROSITE" id="PS00022">
    <property type="entry name" value="EGF_1"/>
    <property type="match status" value="1"/>
</dbReference>
<dbReference type="GO" id="GO:0007219">
    <property type="term" value="P:Notch signaling pathway"/>
    <property type="evidence" value="ECO:0007669"/>
    <property type="project" value="UniProtKB-KW"/>
</dbReference>
<keyword evidence="17" id="KW-1185">Reference proteome</keyword>
<evidence type="ECO:0000256" key="1">
    <source>
        <dbReference type="ARBA" id="ARBA00004479"/>
    </source>
</evidence>
<dbReference type="PANTHER" id="PTHR12916">
    <property type="entry name" value="CYTOCHROME C OXIDASE POLYPEPTIDE VIC-2"/>
    <property type="match status" value="1"/>
</dbReference>
<dbReference type="Proteomes" id="UP000499080">
    <property type="component" value="Unassembled WGS sequence"/>
</dbReference>
<keyword evidence="3 14" id="KW-0245">EGF-like domain</keyword>
<evidence type="ECO:0000256" key="9">
    <source>
        <dbReference type="ARBA" id="ARBA00022976"/>
    </source>
</evidence>
<dbReference type="SUPFAM" id="SSF57196">
    <property type="entry name" value="EGF/Laminin"/>
    <property type="match status" value="2"/>
</dbReference>
<accession>A0A4Y2KFA4</accession>
<dbReference type="GO" id="GO:0016318">
    <property type="term" value="P:ommatidial rotation"/>
    <property type="evidence" value="ECO:0007669"/>
    <property type="project" value="UniProtKB-ARBA"/>
</dbReference>
<sequence length="79" mass="8811">PCTESPCQNGGACVLTGYSFKCECRNPFKGDFCEEDLCANDPCYNGGTCEMDGERYKCKCRFPYTGVNCEEGKMTIFPF</sequence>
<keyword evidence="13" id="KW-0325">Glycoprotein</keyword>
<evidence type="ECO:0000256" key="10">
    <source>
        <dbReference type="ARBA" id="ARBA00022989"/>
    </source>
</evidence>
<proteinExistence type="predicted"/>